<evidence type="ECO:0000313" key="1">
    <source>
        <dbReference type="EMBL" id="CEG12384.1"/>
    </source>
</evidence>
<protein>
    <submittedName>
        <fullName evidence="1">Uncharacterized protein</fullName>
    </submittedName>
</protein>
<sequence>MVIITSITFKNLINNFIFLNVTIQRLTKFTPKNLKKLSVICIPSKF</sequence>
<proteinExistence type="predicted"/>
<gene>
    <name evidence="1" type="ORF">MSIBF_A2220006</name>
</gene>
<name>A0A098EA30_9ZZZZ</name>
<dbReference type="EMBL" id="CCXY01000138">
    <property type="protein sequence ID" value="CEG12384.1"/>
    <property type="molecule type" value="Genomic_DNA"/>
</dbReference>
<reference evidence="1" key="1">
    <citation type="submission" date="2014-09" db="EMBL/GenBank/DDBJ databases">
        <authorList>
            <person name="Probst J Alexander"/>
        </authorList>
    </citation>
    <scope>NUCLEOTIDE SEQUENCE</scope>
</reference>
<accession>A0A098EA30</accession>
<dbReference type="AlphaFoldDB" id="A0A098EA30"/>
<organism evidence="1">
    <name type="scientific">groundwater metagenome</name>
    <dbReference type="NCBI Taxonomy" id="717931"/>
    <lineage>
        <taxon>unclassified sequences</taxon>
        <taxon>metagenomes</taxon>
        <taxon>ecological metagenomes</taxon>
    </lineage>
</organism>